<dbReference type="GO" id="GO:0008381">
    <property type="term" value="F:mechanosensitive monoatomic ion channel activity"/>
    <property type="evidence" value="ECO:0007669"/>
    <property type="project" value="InterPro"/>
</dbReference>
<dbReference type="Proteomes" id="UP000177942">
    <property type="component" value="Unassembled WGS sequence"/>
</dbReference>
<feature type="transmembrane region" description="Helical" evidence="1">
    <location>
        <begin position="161"/>
        <end position="183"/>
    </location>
</feature>
<comment type="caution">
    <text evidence="2">The sequence shown here is derived from an EMBL/GenBank/DDBJ whole genome shotgun (WGS) entry which is preliminary data.</text>
</comment>
<protein>
    <recommendedName>
        <fullName evidence="4">Small-conductance mechanosensitive ion channel</fullName>
    </recommendedName>
</protein>
<feature type="transmembrane region" description="Helical" evidence="1">
    <location>
        <begin position="17"/>
        <end position="45"/>
    </location>
</feature>
<evidence type="ECO:0000313" key="3">
    <source>
        <dbReference type="Proteomes" id="UP000177942"/>
    </source>
</evidence>
<feature type="transmembrane region" description="Helical" evidence="1">
    <location>
        <begin position="189"/>
        <end position="209"/>
    </location>
</feature>
<dbReference type="InterPro" id="IPR045275">
    <property type="entry name" value="MscS_archaea/bacteria_type"/>
</dbReference>
<proteinExistence type="predicted"/>
<reference evidence="2 3" key="1">
    <citation type="journal article" date="2016" name="Nat. Commun.">
        <title>Thousands of microbial genomes shed light on interconnected biogeochemical processes in an aquifer system.</title>
        <authorList>
            <person name="Anantharaman K."/>
            <person name="Brown C.T."/>
            <person name="Hug L.A."/>
            <person name="Sharon I."/>
            <person name="Castelle C.J."/>
            <person name="Probst A.J."/>
            <person name="Thomas B.C."/>
            <person name="Singh A."/>
            <person name="Wilkins M.J."/>
            <person name="Karaoz U."/>
            <person name="Brodie E.L."/>
            <person name="Williams K.H."/>
            <person name="Hubbard S.S."/>
            <person name="Banfield J.F."/>
        </authorList>
    </citation>
    <scope>NUCLEOTIDE SEQUENCE [LARGE SCALE GENOMIC DNA]</scope>
</reference>
<gene>
    <name evidence="2" type="ORF">A3A16_02570</name>
</gene>
<evidence type="ECO:0008006" key="4">
    <source>
        <dbReference type="Google" id="ProtNLM"/>
    </source>
</evidence>
<name>A0A1G1ZNL9_9BACT</name>
<dbReference type="Gene3D" id="1.10.287.1260">
    <property type="match status" value="1"/>
</dbReference>
<accession>A0A1G1ZNL9</accession>
<dbReference type="AlphaFoldDB" id="A0A1G1ZNL9"/>
<dbReference type="EMBL" id="MHJJ01000004">
    <property type="protein sequence ID" value="OGY66162.1"/>
    <property type="molecule type" value="Genomic_DNA"/>
</dbReference>
<organism evidence="2 3">
    <name type="scientific">Candidatus Harrisonbacteria bacterium RIFCSPLOWO2_01_FULL_44_18</name>
    <dbReference type="NCBI Taxonomy" id="1798407"/>
    <lineage>
        <taxon>Bacteria</taxon>
        <taxon>Candidatus Harrisoniibacteriota</taxon>
    </lineage>
</organism>
<feature type="transmembrane region" description="Helical" evidence="1">
    <location>
        <begin position="87"/>
        <end position="110"/>
    </location>
</feature>
<keyword evidence="1" id="KW-1133">Transmembrane helix</keyword>
<sequence>MVVQNWVDVLVSSLQDLWLQVVGFVPELLGALVVFLVGLVVAAVLERVVERLIYYLKLDALLRRLGVEAYLQRANLQLNAGHFLGQVVYWFMLIAFLLAASDILGFFALSDFLREVLLYIPKVVVAALILLATLVLANFLRHLIRATIQTAKLHGAKALGTVTWWVVFVFGLLTALVQLGIAVSVINTLITGLIAMLALAGGLAFGLGGRDYAARLLEKLRAETEHHTS</sequence>
<keyword evidence="1" id="KW-0472">Membrane</keyword>
<evidence type="ECO:0000256" key="1">
    <source>
        <dbReference type="SAM" id="Phobius"/>
    </source>
</evidence>
<dbReference type="Pfam" id="PF05552">
    <property type="entry name" value="MS_channel_1st_1"/>
    <property type="match status" value="2"/>
</dbReference>
<feature type="transmembrane region" description="Helical" evidence="1">
    <location>
        <begin position="116"/>
        <end position="140"/>
    </location>
</feature>
<dbReference type="PANTHER" id="PTHR30221:SF1">
    <property type="entry name" value="SMALL-CONDUCTANCE MECHANOSENSITIVE CHANNEL"/>
    <property type="match status" value="1"/>
</dbReference>
<dbReference type="PANTHER" id="PTHR30221">
    <property type="entry name" value="SMALL-CONDUCTANCE MECHANOSENSITIVE CHANNEL"/>
    <property type="match status" value="1"/>
</dbReference>
<keyword evidence="1" id="KW-0812">Transmembrane</keyword>
<evidence type="ECO:0000313" key="2">
    <source>
        <dbReference type="EMBL" id="OGY66162.1"/>
    </source>
</evidence>
<dbReference type="InterPro" id="IPR008910">
    <property type="entry name" value="MSC_TM_helix"/>
</dbReference>